<evidence type="ECO:0000313" key="2">
    <source>
        <dbReference type="Proteomes" id="UP000308600"/>
    </source>
</evidence>
<accession>A0ACD3ACS4</accession>
<proteinExistence type="predicted"/>
<evidence type="ECO:0000313" key="1">
    <source>
        <dbReference type="EMBL" id="TFK63465.1"/>
    </source>
</evidence>
<sequence>MYLRRLFPHVLVVFLPLVYSQQNITLDDNDPAIVYQPKDQWSQSAPSPLDAGGSHMLTSSPGATALLQFTGVAVYFMSPLWPYHVTTAVQLDDEDAQLLVLTDTSRNDTGGGPETVQSAIVWSKTGLNNTSHRLSVYVGAGEPFAIVDTIIYTTLNSTPSGESSSPSAVGGASGGNSSSPNTVAIVLGVIFAVLGLAIIIGLVWLCCWRKRRDDESEIRHYNARSSSAQGEPSMAAFSPPQSLITSLQNHPQDYSTQAGIVPSNPSWVSHPGSITSPGPMAGVGAGGPSTGYVPGGYSPPHGYSSLWTPPPGVPQSSADRGSNRYTTLSTITETSGPGSPHYKQHSPMSQHSELEYRPSFPVPVQGQGPPEYAKH</sequence>
<reference evidence="1 2" key="1">
    <citation type="journal article" date="2019" name="Nat. Ecol. Evol.">
        <title>Megaphylogeny resolves global patterns of mushroom evolution.</title>
        <authorList>
            <person name="Varga T."/>
            <person name="Krizsan K."/>
            <person name="Foldi C."/>
            <person name="Dima B."/>
            <person name="Sanchez-Garcia M."/>
            <person name="Sanchez-Ramirez S."/>
            <person name="Szollosi G.J."/>
            <person name="Szarkandi J.G."/>
            <person name="Papp V."/>
            <person name="Albert L."/>
            <person name="Andreopoulos W."/>
            <person name="Angelini C."/>
            <person name="Antonin V."/>
            <person name="Barry K.W."/>
            <person name="Bougher N.L."/>
            <person name="Buchanan P."/>
            <person name="Buyck B."/>
            <person name="Bense V."/>
            <person name="Catcheside P."/>
            <person name="Chovatia M."/>
            <person name="Cooper J."/>
            <person name="Damon W."/>
            <person name="Desjardin D."/>
            <person name="Finy P."/>
            <person name="Geml J."/>
            <person name="Haridas S."/>
            <person name="Hughes K."/>
            <person name="Justo A."/>
            <person name="Karasinski D."/>
            <person name="Kautmanova I."/>
            <person name="Kiss B."/>
            <person name="Kocsube S."/>
            <person name="Kotiranta H."/>
            <person name="LaButti K.M."/>
            <person name="Lechner B.E."/>
            <person name="Liimatainen K."/>
            <person name="Lipzen A."/>
            <person name="Lukacs Z."/>
            <person name="Mihaltcheva S."/>
            <person name="Morgado L.N."/>
            <person name="Niskanen T."/>
            <person name="Noordeloos M.E."/>
            <person name="Ohm R.A."/>
            <person name="Ortiz-Santana B."/>
            <person name="Ovrebo C."/>
            <person name="Racz N."/>
            <person name="Riley R."/>
            <person name="Savchenko A."/>
            <person name="Shiryaev A."/>
            <person name="Soop K."/>
            <person name="Spirin V."/>
            <person name="Szebenyi C."/>
            <person name="Tomsovsky M."/>
            <person name="Tulloss R.E."/>
            <person name="Uehling J."/>
            <person name="Grigoriev I.V."/>
            <person name="Vagvolgyi C."/>
            <person name="Papp T."/>
            <person name="Martin F.M."/>
            <person name="Miettinen O."/>
            <person name="Hibbett D.S."/>
            <person name="Nagy L.G."/>
        </authorList>
    </citation>
    <scope>NUCLEOTIDE SEQUENCE [LARGE SCALE GENOMIC DNA]</scope>
    <source>
        <strain evidence="1 2">NL-1719</strain>
    </source>
</reference>
<name>A0ACD3ACS4_9AGAR</name>
<dbReference type="Proteomes" id="UP000308600">
    <property type="component" value="Unassembled WGS sequence"/>
</dbReference>
<organism evidence="1 2">
    <name type="scientific">Pluteus cervinus</name>
    <dbReference type="NCBI Taxonomy" id="181527"/>
    <lineage>
        <taxon>Eukaryota</taxon>
        <taxon>Fungi</taxon>
        <taxon>Dikarya</taxon>
        <taxon>Basidiomycota</taxon>
        <taxon>Agaricomycotina</taxon>
        <taxon>Agaricomycetes</taxon>
        <taxon>Agaricomycetidae</taxon>
        <taxon>Agaricales</taxon>
        <taxon>Pluteineae</taxon>
        <taxon>Pluteaceae</taxon>
        <taxon>Pluteus</taxon>
    </lineage>
</organism>
<dbReference type="EMBL" id="ML208521">
    <property type="protein sequence ID" value="TFK63465.1"/>
    <property type="molecule type" value="Genomic_DNA"/>
</dbReference>
<protein>
    <submittedName>
        <fullName evidence="1">Uncharacterized protein</fullName>
    </submittedName>
</protein>
<gene>
    <name evidence="1" type="ORF">BDN72DRAFT_320715</name>
</gene>
<keyword evidence="2" id="KW-1185">Reference proteome</keyword>